<dbReference type="Proteomes" id="UP000509704">
    <property type="component" value="Chromosome 8"/>
</dbReference>
<dbReference type="RefSeq" id="XP_037146614.1">
    <property type="nucleotide sequence ID" value="XM_037290719.1"/>
</dbReference>
<organism evidence="1 2">
    <name type="scientific">Zygotorulaspora mrakii</name>
    <name type="common">Zygosaccharomyces mrakii</name>
    <dbReference type="NCBI Taxonomy" id="42260"/>
    <lineage>
        <taxon>Eukaryota</taxon>
        <taxon>Fungi</taxon>
        <taxon>Dikarya</taxon>
        <taxon>Ascomycota</taxon>
        <taxon>Saccharomycotina</taxon>
        <taxon>Saccharomycetes</taxon>
        <taxon>Saccharomycetales</taxon>
        <taxon>Saccharomycetaceae</taxon>
        <taxon>Zygotorulaspora</taxon>
    </lineage>
</organism>
<dbReference type="EMBL" id="CP058611">
    <property type="protein sequence ID" value="QLG74889.1"/>
    <property type="molecule type" value="Genomic_DNA"/>
</dbReference>
<accession>A0A7H9BA48</accession>
<protein>
    <submittedName>
        <fullName evidence="1">Uncharacterized protein</fullName>
    </submittedName>
</protein>
<name>A0A7H9BA48_ZYGMR</name>
<evidence type="ECO:0000313" key="1">
    <source>
        <dbReference type="EMBL" id="QLG74889.1"/>
    </source>
</evidence>
<dbReference type="AlphaFoldDB" id="A0A7H9BA48"/>
<dbReference type="KEGG" id="zmk:HG535_0H02160"/>
<evidence type="ECO:0000313" key="2">
    <source>
        <dbReference type="Proteomes" id="UP000509704"/>
    </source>
</evidence>
<proteinExistence type="predicted"/>
<sequence length="390" mass="45474">MSINYVPPSQKLFNSRHRISRRDLQQFSNLNTDWTTVLDVPIDFDSQLISYAVPVIGDVSQQPTKTHSSVSKRSTANCSKYSISSDYTDTSSVFEPDLKIRMLGNVSLESLVQENKEKISSRQESIDLFESTGQHDEAQRLKRATKKEDLKLRCENRQLLVREDFLAKKWEAIRKDDDYERLLFAMRASGIFWFGVPGDIRRPIYAKCLYDCDVTHIQNRELYENISKCLKGDDRLSRQIYSNLSRSLEWFNTNSPCKFSKVLETRLQQKFSGLYYHLKETVKKSIFSEFLKPLIVNGITNAIRDHHQDELGLEILDVLIFSMYTRELETVILDDFLSNMLMQTYHKFFSNDSEVFDKQLLNIKVEPVQVLEAIRQKHGKSIINSLRHVT</sequence>
<gene>
    <name evidence="1" type="ORF">HG535_0H02160</name>
</gene>
<dbReference type="OrthoDB" id="4052116at2759"/>
<keyword evidence="2" id="KW-1185">Reference proteome</keyword>
<dbReference type="GeneID" id="59238692"/>
<reference evidence="1 2" key="1">
    <citation type="submission" date="2020-07" db="EMBL/GenBank/DDBJ databases">
        <title>The yeast mating-type switching endonuclease HO is a domesticated member of an unorthodox homing genetic element family.</title>
        <authorList>
            <person name="Coughlan A.Y."/>
            <person name="Lombardi L."/>
            <person name="Braun-Galleani S."/>
            <person name="Martos A.R."/>
            <person name="Galeote V."/>
            <person name="Bigey F."/>
            <person name="Dequin S."/>
            <person name="Byrne K.P."/>
            <person name="Wolfe K.H."/>
        </authorList>
    </citation>
    <scope>NUCLEOTIDE SEQUENCE [LARGE SCALE GENOMIC DNA]</scope>
    <source>
        <strain evidence="1 2">NRRL Y-6702</strain>
    </source>
</reference>